<dbReference type="SUPFAM" id="SSF50475">
    <property type="entry name" value="FMN-binding split barrel"/>
    <property type="match status" value="1"/>
</dbReference>
<accession>A0ABV8FRB5</accession>
<evidence type="ECO:0000313" key="4">
    <source>
        <dbReference type="Proteomes" id="UP001595847"/>
    </source>
</evidence>
<evidence type="ECO:0000256" key="1">
    <source>
        <dbReference type="SAM" id="MobiDB-lite"/>
    </source>
</evidence>
<dbReference type="PANTHER" id="PTHR39336">
    <property type="entry name" value="PYRIDOXAMINE PHOSPHATE OXIDASE FAMILY PROTEIN (AFU_ORTHOLOGUE AFUA_6G11440)"/>
    <property type="match status" value="1"/>
</dbReference>
<evidence type="ECO:0000313" key="3">
    <source>
        <dbReference type="EMBL" id="MFC3997512.1"/>
    </source>
</evidence>
<feature type="domain" description="Pyridoxamine 5'-phosphate oxidase N-terminal" evidence="2">
    <location>
        <begin position="13"/>
        <end position="135"/>
    </location>
</feature>
<dbReference type="Proteomes" id="UP001595847">
    <property type="component" value="Unassembled WGS sequence"/>
</dbReference>
<dbReference type="Pfam" id="PF01243">
    <property type="entry name" value="PNPOx_N"/>
    <property type="match status" value="1"/>
</dbReference>
<feature type="region of interest" description="Disordered" evidence="1">
    <location>
        <begin position="186"/>
        <end position="206"/>
    </location>
</feature>
<evidence type="ECO:0000259" key="2">
    <source>
        <dbReference type="Pfam" id="PF01243"/>
    </source>
</evidence>
<dbReference type="RefSeq" id="WP_378534535.1">
    <property type="nucleotide sequence ID" value="NZ_JBHSBH010000010.1"/>
</dbReference>
<name>A0ABV8FRB5_9ACTN</name>
<comment type="caution">
    <text evidence="3">The sequence shown here is derived from an EMBL/GenBank/DDBJ whole genome shotgun (WGS) entry which is preliminary data.</text>
</comment>
<reference evidence="4" key="1">
    <citation type="journal article" date="2019" name="Int. J. Syst. Evol. Microbiol.">
        <title>The Global Catalogue of Microorganisms (GCM) 10K type strain sequencing project: providing services to taxonomists for standard genome sequencing and annotation.</title>
        <authorList>
            <consortium name="The Broad Institute Genomics Platform"/>
            <consortium name="The Broad Institute Genome Sequencing Center for Infectious Disease"/>
            <person name="Wu L."/>
            <person name="Ma J."/>
        </authorList>
    </citation>
    <scope>NUCLEOTIDE SEQUENCE [LARGE SCALE GENOMIC DNA]</scope>
    <source>
        <strain evidence="4">TBRC 1826</strain>
    </source>
</reference>
<keyword evidence="4" id="KW-1185">Reference proteome</keyword>
<organism evidence="3 4">
    <name type="scientific">Nocardiopsis sediminis</name>
    <dbReference type="NCBI Taxonomy" id="1778267"/>
    <lineage>
        <taxon>Bacteria</taxon>
        <taxon>Bacillati</taxon>
        <taxon>Actinomycetota</taxon>
        <taxon>Actinomycetes</taxon>
        <taxon>Streptosporangiales</taxon>
        <taxon>Nocardiopsidaceae</taxon>
        <taxon>Nocardiopsis</taxon>
    </lineage>
</organism>
<proteinExistence type="predicted"/>
<dbReference type="InterPro" id="IPR011576">
    <property type="entry name" value="Pyridox_Oxase_N"/>
</dbReference>
<protein>
    <submittedName>
        <fullName evidence="3">Pyridoxamine 5'-phosphate oxidase family protein</fullName>
    </submittedName>
</protein>
<dbReference type="EMBL" id="JBHSBH010000010">
    <property type="protein sequence ID" value="MFC3997512.1"/>
    <property type="molecule type" value="Genomic_DNA"/>
</dbReference>
<dbReference type="PANTHER" id="PTHR39336:SF1">
    <property type="entry name" value="PYRIDOXAMINE PHOSPHATE OXIDASE FAMILY PROTEIN (AFU_ORTHOLOGUE AFUA_6G11440)"/>
    <property type="match status" value="1"/>
</dbReference>
<dbReference type="Gene3D" id="2.30.110.10">
    <property type="entry name" value="Electron Transport, Fmn-binding Protein, Chain A"/>
    <property type="match status" value="1"/>
</dbReference>
<dbReference type="InterPro" id="IPR012349">
    <property type="entry name" value="Split_barrel_FMN-bd"/>
</dbReference>
<gene>
    <name evidence="3" type="ORF">ACFOVU_16385</name>
</gene>
<sequence length="206" mass="21902">MGKIYESIDSGLAGFLLAQPVFFVGTAPLDGGGHINVSPKGMAGTFAVVDGSTVAYLDYTGSGTETIAHLRENGRIVLMFCAFDGPPKIVRLHGRGRVVLSTDDTFAGLRALFPKERTVGQRSVIVVDVERIADSCGFSVPLMDLKGDRDLLDRQHERKGEASFPGYWCTRNAESIDGLPGMPVLAGTPTPATANDRPAQEAPHGS</sequence>